<gene>
    <name evidence="2" type="ORF">BJY22_001707</name>
</gene>
<dbReference type="InterPro" id="IPR025359">
    <property type="entry name" value="SduA_C"/>
</dbReference>
<organism evidence="2 3">
    <name type="scientific">Kribbella shirazensis</name>
    <dbReference type="NCBI Taxonomy" id="1105143"/>
    <lineage>
        <taxon>Bacteria</taxon>
        <taxon>Bacillati</taxon>
        <taxon>Actinomycetota</taxon>
        <taxon>Actinomycetes</taxon>
        <taxon>Propionibacteriales</taxon>
        <taxon>Kribbellaceae</taxon>
        <taxon>Kribbella</taxon>
    </lineage>
</organism>
<proteinExistence type="predicted"/>
<dbReference type="Proteomes" id="UP000555407">
    <property type="component" value="Unassembled WGS sequence"/>
</dbReference>
<dbReference type="Pfam" id="PF14082">
    <property type="entry name" value="SduA_C"/>
    <property type="match status" value="1"/>
</dbReference>
<reference evidence="2 3" key="1">
    <citation type="submission" date="2020-03" db="EMBL/GenBank/DDBJ databases">
        <title>Sequencing the genomes of 1000 actinobacteria strains.</title>
        <authorList>
            <person name="Klenk H.-P."/>
        </authorList>
    </citation>
    <scope>NUCLEOTIDE SEQUENCE [LARGE SCALE GENOMIC DNA]</scope>
    <source>
        <strain evidence="2 3">DSM 45490</strain>
    </source>
</reference>
<comment type="caution">
    <text evidence="2">The sequence shown here is derived from an EMBL/GenBank/DDBJ whole genome shotgun (WGS) entry which is preliminary data.</text>
</comment>
<evidence type="ECO:0000313" key="2">
    <source>
        <dbReference type="EMBL" id="NIK55990.1"/>
    </source>
</evidence>
<dbReference type="EMBL" id="JAASRO010000001">
    <property type="protein sequence ID" value="NIK55990.1"/>
    <property type="molecule type" value="Genomic_DNA"/>
</dbReference>
<sequence length="400" mass="45068">MIELSFPRADTEFDVGSGDFSQLVIRDSGNGTGFYYFYDESEGRLITDFVLEDRKQVATLCQVKLINRDGSFSPRIRLWKKDKTKPGKQIAEEESTSTGAHMVKASVDTDDCRVNFWKVIDFLQSLREIALPENPFRVVEADQVDLAQHLAGEDKATVISAVRTALGGSITEEDIAVLVNRKGAVRTFLQLMTDRDFFDAYKARNDVKQGDEGVWQHFFDANQWIFGYGLSLISSQSFDDHRLEQITTGANLFGGAGKRIDAILRSRGFVSSLMFTEIKKPSTALLADRPYRKPDVFQPSTELTGAISQLQKTTDKAIRGIATQFYKAYGPDGEFLGFEVSTIRPKQALIIGKLEEFESNGDVNQEKSTSFELYRRSIPDIEILTFDELYERARFIVGDD</sequence>
<protein>
    <recommendedName>
        <fullName evidence="1">Shedu protein SduA C-terminal domain-containing protein</fullName>
    </recommendedName>
</protein>
<feature type="domain" description="Shedu protein SduA C-terminal" evidence="1">
    <location>
        <begin position="211"/>
        <end position="390"/>
    </location>
</feature>
<name>A0A7X5V7D1_9ACTN</name>
<keyword evidence="3" id="KW-1185">Reference proteome</keyword>
<evidence type="ECO:0000313" key="3">
    <source>
        <dbReference type="Proteomes" id="UP000555407"/>
    </source>
</evidence>
<evidence type="ECO:0000259" key="1">
    <source>
        <dbReference type="Pfam" id="PF14082"/>
    </source>
</evidence>
<dbReference type="AlphaFoldDB" id="A0A7X5V7D1"/>
<accession>A0A7X5V7D1</accession>
<dbReference type="RefSeq" id="WP_202891035.1">
    <property type="nucleotide sequence ID" value="NZ_JAASRO010000001.1"/>
</dbReference>